<protein>
    <submittedName>
        <fullName evidence="2">Uncharacterized protein</fullName>
    </submittedName>
</protein>
<sequence>MIHARPGVVAAALATSLVLASGGEKAAAQQDAVRLRMRFDAGHTVRMRMTMDQQISQTILGQPQNLEQTTEMVYAVAVEEVDAEGTAVVEWTYDELRFEQTSPMGQLLYDSSDPNAAVSPMLAGYAALVGASFWARMTSTGQVLDVWGVEPILQKMLDEMALPPGPQSEQLQEQLRNQFGDQAMREMLTRMMAVYPTEPVVVGDSWTSRNAITSGFPITIDATYTLRERRGGVAFVDVAATVESTPGAGGMQMGGTTLEFDLSGEQSGTLEIDEISGWVVRGTVAQDFSGQVQVDAGQAAAQSMTWPISIKGTMNLELVNEG</sequence>
<evidence type="ECO:0000313" key="2">
    <source>
        <dbReference type="EMBL" id="NIR76429.1"/>
    </source>
</evidence>
<reference evidence="2 3" key="1">
    <citation type="submission" date="2020-01" db="EMBL/GenBank/DDBJ databases">
        <title>Genomes assembled from Gulf of Kutch pelagic sediment metagenomes.</title>
        <authorList>
            <person name="Chandrashekar M."/>
            <person name="Mahajan M.S."/>
            <person name="Dave K.J."/>
            <person name="Vatsa P."/>
            <person name="Nathani N.M."/>
        </authorList>
    </citation>
    <scope>NUCLEOTIDE SEQUENCE [LARGE SCALE GENOMIC DNA]</scope>
    <source>
        <strain evidence="2">KS3-K002</strain>
    </source>
</reference>
<feature type="chain" id="PRO_5042162547" evidence="1">
    <location>
        <begin position="21"/>
        <end position="322"/>
    </location>
</feature>
<accession>A0AAE4ZAM6</accession>
<feature type="signal peptide" evidence="1">
    <location>
        <begin position="1"/>
        <end position="20"/>
    </location>
</feature>
<comment type="caution">
    <text evidence="2">The sequence shown here is derived from an EMBL/GenBank/DDBJ whole genome shotgun (WGS) entry which is preliminary data.</text>
</comment>
<dbReference type="AlphaFoldDB" id="A0AAE4ZAM6"/>
<evidence type="ECO:0000313" key="3">
    <source>
        <dbReference type="Proteomes" id="UP000702544"/>
    </source>
</evidence>
<proteinExistence type="predicted"/>
<name>A0AAE4ZAM6_9BACT</name>
<evidence type="ECO:0000256" key="1">
    <source>
        <dbReference type="SAM" id="SignalP"/>
    </source>
</evidence>
<dbReference type="InterPro" id="IPR046230">
    <property type="entry name" value="DUF6263"/>
</dbReference>
<dbReference type="Pfam" id="PF19777">
    <property type="entry name" value="DUF6263"/>
    <property type="match status" value="1"/>
</dbReference>
<keyword evidence="1" id="KW-0732">Signal</keyword>
<dbReference type="Proteomes" id="UP000702544">
    <property type="component" value="Unassembled WGS sequence"/>
</dbReference>
<gene>
    <name evidence="2" type="ORF">GWO12_15205</name>
</gene>
<dbReference type="EMBL" id="JAACAK010000130">
    <property type="protein sequence ID" value="NIR76429.1"/>
    <property type="molecule type" value="Genomic_DNA"/>
</dbReference>
<organism evidence="2 3">
    <name type="scientific">Candidatus Kutchimonas denitrificans</name>
    <dbReference type="NCBI Taxonomy" id="3056748"/>
    <lineage>
        <taxon>Bacteria</taxon>
        <taxon>Pseudomonadati</taxon>
        <taxon>Gemmatimonadota</taxon>
        <taxon>Gemmatimonadia</taxon>
        <taxon>Candidatus Palauibacterales</taxon>
        <taxon>Candidatus Palauibacteraceae</taxon>
        <taxon>Candidatus Kutchimonas</taxon>
    </lineage>
</organism>